<dbReference type="EMBL" id="MHJA01000023">
    <property type="protein sequence ID" value="OGY60790.1"/>
    <property type="molecule type" value="Genomic_DNA"/>
</dbReference>
<comment type="caution">
    <text evidence="2">The sequence shown here is derived from an EMBL/GenBank/DDBJ whole genome shotgun (WGS) entry which is preliminary data.</text>
</comment>
<dbReference type="Proteomes" id="UP000176544">
    <property type="component" value="Unassembled WGS sequence"/>
</dbReference>
<evidence type="ECO:0000313" key="3">
    <source>
        <dbReference type="Proteomes" id="UP000176544"/>
    </source>
</evidence>
<dbReference type="AlphaFoldDB" id="A0A1G1ZA98"/>
<evidence type="ECO:0008006" key="4">
    <source>
        <dbReference type="Google" id="ProtNLM"/>
    </source>
</evidence>
<name>A0A1G1ZA98_9BACT</name>
<evidence type="ECO:0000256" key="1">
    <source>
        <dbReference type="SAM" id="SignalP"/>
    </source>
</evidence>
<proteinExistence type="predicted"/>
<reference evidence="2 3" key="1">
    <citation type="journal article" date="2016" name="Nat. Commun.">
        <title>Thousands of microbial genomes shed light on interconnected biogeochemical processes in an aquifer system.</title>
        <authorList>
            <person name="Anantharaman K."/>
            <person name="Brown C.T."/>
            <person name="Hug L.A."/>
            <person name="Sharon I."/>
            <person name="Castelle C.J."/>
            <person name="Probst A.J."/>
            <person name="Thomas B.C."/>
            <person name="Singh A."/>
            <person name="Wilkins M.J."/>
            <person name="Karaoz U."/>
            <person name="Brodie E.L."/>
            <person name="Williams K.H."/>
            <person name="Hubbard S.S."/>
            <person name="Banfield J.F."/>
        </authorList>
    </citation>
    <scope>NUCLEOTIDE SEQUENCE [LARGE SCALE GENOMIC DNA]</scope>
</reference>
<feature type="chain" id="PRO_5009581766" description="Cohesin domain-containing protein" evidence="1">
    <location>
        <begin position="24"/>
        <end position="161"/>
    </location>
</feature>
<sequence>MKRLVTLMATLVVAFATMPVAMAANTPKATVYPGHFDSEVYDADGDGVLVLRFSVTAVNADICIDASASTGGGAGVRFGFRGVRVTHYGAAIESSGELVNGDFVVRAGQTETFRLTITVSDVRQSGFVSARLTQIRWRSESGRGVLRAPADWMTALIFVSA</sequence>
<organism evidence="2 3">
    <name type="scientific">Candidatus Colwellbacteria bacterium RIFCSPLOWO2_02_FULL_45_11</name>
    <dbReference type="NCBI Taxonomy" id="1797692"/>
    <lineage>
        <taxon>Bacteria</taxon>
        <taxon>Candidatus Colwelliibacteriota</taxon>
    </lineage>
</organism>
<feature type="signal peptide" evidence="1">
    <location>
        <begin position="1"/>
        <end position="23"/>
    </location>
</feature>
<protein>
    <recommendedName>
        <fullName evidence="4">Cohesin domain-containing protein</fullName>
    </recommendedName>
</protein>
<gene>
    <name evidence="2" type="ORF">A3I33_02430</name>
</gene>
<evidence type="ECO:0000313" key="2">
    <source>
        <dbReference type="EMBL" id="OGY60790.1"/>
    </source>
</evidence>
<keyword evidence="1" id="KW-0732">Signal</keyword>
<accession>A0A1G1ZA98</accession>